<gene>
    <name evidence="3" type="ORF">WAB15_16415</name>
</gene>
<dbReference type="Proteomes" id="UP001626628">
    <property type="component" value="Chromosome"/>
</dbReference>
<evidence type="ECO:0000313" key="4">
    <source>
        <dbReference type="Proteomes" id="UP001626628"/>
    </source>
</evidence>
<name>A0ABZ2QMX9_9ACTN</name>
<sequence>MDFLVFPDHPAGDALCRLLPAGPPAHVLHHPSGRPWIVGHWSADEALTAEAGPRRAVLLGTASADPGALARLLPGPGHLDGVGQRARRIPGSYVLLTAAEGDLRCRGDLATVHQIHHARIGGVTVAGNRPQDLAALARAAVGARLPSGAPGAGLIDEESLALRLLFPFAPLPLSLRPMWRSVRAVPPGHHLTLYANGRHSVARWWQPPEPDAPLEQAAQTVRRALTEAVAARAHRVTRAAHDTAGSRGTLSADLLGTTDSAGLCFLAAREDVPLLTASWGRCHRGGADPAGGARAAARPGAVPHQRTQPTGRDGCRRSCPCDGEHLAVPYAGAPTWYTPPDDPDHTTPADPAAPLAAFREAVRLAHLARLLAARGSRLHLAGIGGDALFAHRPAALNSLARSDPRTAARRAWTAHHLCHWKARDTLRTLLGGRSYPRWLAGGAPRVAATGPRTTGADWEIRAALPPWTHPDAVATVRRLLREAAAEAPEPFAPLRSQHETVRAAVRAGETVRGIGALALAHGIGYEAPFLDDAVIEAALTLRLADRARAGVHAPLLTRALRGVVPGAALSPGTAAMQDAEVRAGLRTHRGALAALCDDSLLAGRGLIRPGVLRQHLTSRQPPPHALDPTLATEYWLRAQAPVPPPAPEVARPALSVPARPPRPAARS</sequence>
<evidence type="ECO:0000256" key="1">
    <source>
        <dbReference type="SAM" id="MobiDB-lite"/>
    </source>
</evidence>
<feature type="region of interest" description="Disordered" evidence="1">
    <location>
        <begin position="290"/>
        <end position="314"/>
    </location>
</feature>
<evidence type="ECO:0000313" key="3">
    <source>
        <dbReference type="EMBL" id="WXK77453.1"/>
    </source>
</evidence>
<feature type="domain" description="Asparagine synthetase" evidence="2">
    <location>
        <begin position="360"/>
        <end position="636"/>
    </location>
</feature>
<reference evidence="3 4" key="1">
    <citation type="submission" date="2024-03" db="EMBL/GenBank/DDBJ databases">
        <title>The complete genome of Streptomyces sirii sp.nov.</title>
        <authorList>
            <person name="Zakalyukina Y.V."/>
            <person name="Belik A.R."/>
            <person name="Biryukov M.V."/>
            <person name="Baturina O.A."/>
            <person name="Kabilov M.R."/>
        </authorList>
    </citation>
    <scope>NUCLEOTIDE SEQUENCE [LARGE SCALE GENOMIC DNA]</scope>
    <source>
        <strain evidence="3 4">BP-8</strain>
    </source>
</reference>
<dbReference type="Gene3D" id="3.40.50.620">
    <property type="entry name" value="HUPs"/>
    <property type="match status" value="1"/>
</dbReference>
<proteinExistence type="predicted"/>
<feature type="compositionally biased region" description="Low complexity" evidence="1">
    <location>
        <begin position="290"/>
        <end position="301"/>
    </location>
</feature>
<organism evidence="3 4">
    <name type="scientific">Streptomyces sirii</name>
    <dbReference type="NCBI Taxonomy" id="3127701"/>
    <lineage>
        <taxon>Bacteria</taxon>
        <taxon>Bacillati</taxon>
        <taxon>Actinomycetota</taxon>
        <taxon>Actinomycetes</taxon>
        <taxon>Kitasatosporales</taxon>
        <taxon>Streptomycetaceae</taxon>
        <taxon>Streptomyces</taxon>
    </lineage>
</organism>
<dbReference type="InterPro" id="IPR001962">
    <property type="entry name" value="Asn_synthase"/>
</dbReference>
<feature type="compositionally biased region" description="Low complexity" evidence="1">
    <location>
        <begin position="648"/>
        <end position="657"/>
    </location>
</feature>
<dbReference type="RefSeq" id="WP_407286716.1">
    <property type="nucleotide sequence ID" value="NZ_CP147982.1"/>
</dbReference>
<evidence type="ECO:0000259" key="2">
    <source>
        <dbReference type="Pfam" id="PF00733"/>
    </source>
</evidence>
<dbReference type="SUPFAM" id="SSF52402">
    <property type="entry name" value="Adenine nucleotide alpha hydrolases-like"/>
    <property type="match status" value="1"/>
</dbReference>
<dbReference type="Pfam" id="PF00733">
    <property type="entry name" value="Asn_synthase"/>
    <property type="match status" value="1"/>
</dbReference>
<accession>A0ABZ2QMX9</accession>
<keyword evidence="4" id="KW-1185">Reference proteome</keyword>
<protein>
    <submittedName>
        <fullName evidence="3">Asparagine synthase-related protein</fullName>
    </submittedName>
</protein>
<dbReference type="EMBL" id="CP147982">
    <property type="protein sequence ID" value="WXK77453.1"/>
    <property type="molecule type" value="Genomic_DNA"/>
</dbReference>
<feature type="region of interest" description="Disordered" evidence="1">
    <location>
        <begin position="641"/>
        <end position="667"/>
    </location>
</feature>
<dbReference type="InterPro" id="IPR014729">
    <property type="entry name" value="Rossmann-like_a/b/a_fold"/>
</dbReference>
<feature type="compositionally biased region" description="Pro residues" evidence="1">
    <location>
        <begin position="658"/>
        <end position="667"/>
    </location>
</feature>